<keyword evidence="2 3" id="KW-0479">Metal-binding</keyword>
<keyword evidence="3" id="KW-0503">Monooxygenase</keyword>
<dbReference type="GO" id="GO:0020037">
    <property type="term" value="F:heme binding"/>
    <property type="evidence" value="ECO:0007669"/>
    <property type="project" value="InterPro"/>
</dbReference>
<dbReference type="EMBL" id="JAKMXF010000001">
    <property type="protein sequence ID" value="KAI6662024.1"/>
    <property type="molecule type" value="Genomic_DNA"/>
</dbReference>
<keyword evidence="2 3" id="KW-0349">Heme</keyword>
<keyword evidence="3" id="KW-0560">Oxidoreductase</keyword>
<comment type="cofactor">
    <cofactor evidence="2">
        <name>heme</name>
        <dbReference type="ChEBI" id="CHEBI:30413"/>
    </cofactor>
</comment>
<keyword evidence="2 3" id="KW-0408">Iron</keyword>
<evidence type="ECO:0000256" key="3">
    <source>
        <dbReference type="RuleBase" id="RU000461"/>
    </source>
</evidence>
<evidence type="ECO:0000313" key="5">
    <source>
        <dbReference type="EMBL" id="KAI6662024.1"/>
    </source>
</evidence>
<dbReference type="SUPFAM" id="SSF48264">
    <property type="entry name" value="Cytochrome P450"/>
    <property type="match status" value="1"/>
</dbReference>
<evidence type="ECO:0000256" key="4">
    <source>
        <dbReference type="SAM" id="Phobius"/>
    </source>
</evidence>
<dbReference type="GO" id="GO:0004497">
    <property type="term" value="F:monooxygenase activity"/>
    <property type="evidence" value="ECO:0007669"/>
    <property type="project" value="UniProtKB-KW"/>
</dbReference>
<keyword evidence="4" id="KW-0812">Transmembrane</keyword>
<dbReference type="AlphaFoldDB" id="A0AAV7KLR2"/>
<dbReference type="PANTHER" id="PTHR24291:SF201">
    <property type="entry name" value="CYTOCHROME P450, FAMILY 4, SUBFAMILY B, POLYPEPTIDE 7"/>
    <property type="match status" value="1"/>
</dbReference>
<accession>A0AAV7KLR2</accession>
<keyword evidence="6" id="KW-1185">Reference proteome</keyword>
<feature type="binding site" description="axial binding residue" evidence="2">
    <location>
        <position position="453"/>
    </location>
    <ligand>
        <name>heme</name>
        <dbReference type="ChEBI" id="CHEBI:30413"/>
    </ligand>
    <ligandPart>
        <name>Fe</name>
        <dbReference type="ChEBI" id="CHEBI:18248"/>
    </ligandPart>
</feature>
<dbReference type="PRINTS" id="PR00463">
    <property type="entry name" value="EP450I"/>
</dbReference>
<dbReference type="InterPro" id="IPR050196">
    <property type="entry name" value="Cytochrome_P450_Monoox"/>
</dbReference>
<dbReference type="Pfam" id="PF00067">
    <property type="entry name" value="p450"/>
    <property type="match status" value="1"/>
</dbReference>
<dbReference type="PRINTS" id="PR00385">
    <property type="entry name" value="P450"/>
</dbReference>
<dbReference type="InterPro" id="IPR036396">
    <property type="entry name" value="Cyt_P450_sf"/>
</dbReference>
<dbReference type="InterPro" id="IPR017972">
    <property type="entry name" value="Cyt_P450_CS"/>
</dbReference>
<proteinExistence type="inferred from homology"/>
<dbReference type="Proteomes" id="UP001165289">
    <property type="component" value="Unassembled WGS sequence"/>
</dbReference>
<dbReference type="PANTHER" id="PTHR24291">
    <property type="entry name" value="CYTOCHROME P450 FAMILY 4"/>
    <property type="match status" value="1"/>
</dbReference>
<dbReference type="GO" id="GO:0016705">
    <property type="term" value="F:oxidoreductase activity, acting on paired donors, with incorporation or reduction of molecular oxygen"/>
    <property type="evidence" value="ECO:0007669"/>
    <property type="project" value="InterPro"/>
</dbReference>
<organism evidence="5 6">
    <name type="scientific">Oopsacas minuta</name>
    <dbReference type="NCBI Taxonomy" id="111878"/>
    <lineage>
        <taxon>Eukaryota</taxon>
        <taxon>Metazoa</taxon>
        <taxon>Porifera</taxon>
        <taxon>Hexactinellida</taxon>
        <taxon>Hexasterophora</taxon>
        <taxon>Lyssacinosida</taxon>
        <taxon>Leucopsacidae</taxon>
        <taxon>Oopsacas</taxon>
    </lineage>
</organism>
<evidence type="ECO:0000256" key="2">
    <source>
        <dbReference type="PIRSR" id="PIRSR602401-1"/>
    </source>
</evidence>
<comment type="similarity">
    <text evidence="1 3">Belongs to the cytochrome P450 family.</text>
</comment>
<gene>
    <name evidence="5" type="ORF">LOD99_9611</name>
</gene>
<dbReference type="Gene3D" id="1.10.630.10">
    <property type="entry name" value="Cytochrome P450"/>
    <property type="match status" value="1"/>
</dbReference>
<evidence type="ECO:0000313" key="6">
    <source>
        <dbReference type="Proteomes" id="UP001165289"/>
    </source>
</evidence>
<dbReference type="PROSITE" id="PS00086">
    <property type="entry name" value="CYTOCHROME_P450"/>
    <property type="match status" value="1"/>
</dbReference>
<dbReference type="InterPro" id="IPR002401">
    <property type="entry name" value="Cyt_P450_E_grp-I"/>
</dbReference>
<feature type="transmembrane region" description="Helical" evidence="4">
    <location>
        <begin position="12"/>
        <end position="33"/>
    </location>
</feature>
<keyword evidence="4" id="KW-0472">Membrane</keyword>
<keyword evidence="4" id="KW-1133">Transmembrane helix</keyword>
<protein>
    <submittedName>
        <fullName evidence="5">Cytochrome P450 4B1-like</fullName>
    </submittedName>
</protein>
<sequence length="504" mass="57937">MREILQENFHSILYYILLPICLTLIALRINSVLKRRSLFNKLPGPKLHPLWGTMKLFGPKEVGLSKFENYLKEHIDDKIIRLRIGPFRYLIRVLDPELAGRVLSMGPELTPKSPNSYRMLTEFLGFGLLVINYKKWFSRRRLLTPAFHLGIIESYMSTYNDTTDVLLNKWRSQVGSDTAIVDVFQDSTLYTLDVILQCACSYKSNCQLDVTSEVNEYISAIFDSSKLTIERISYLPNLLPLYFRLSPSGFKWRKVCNRIKQESLKVVQARRKAIVSGEKVVKIRPDFIDILLTSPDSSGNTLSDSDIMSEMSTFLFEGHDTTASGVAWALYMLGKHPDIQSQCREEIQSVLGGRERIEWDDLDSLKFTSMCIKESMRLFPPVPSITRVVNEDLVVDDYIIPKGTPVNIPIILLHRHPKYWENPDKYDPTRFYSQKPGGSNFSYIPFSAGHRNCIGQKFALTEELIVVARIIHSFELESVPQDIKRLSQLILKSENKLKVKIRTI</sequence>
<name>A0AAV7KLR2_9METZ</name>
<dbReference type="GO" id="GO:0005506">
    <property type="term" value="F:iron ion binding"/>
    <property type="evidence" value="ECO:0007669"/>
    <property type="project" value="InterPro"/>
</dbReference>
<dbReference type="InterPro" id="IPR001128">
    <property type="entry name" value="Cyt_P450"/>
</dbReference>
<comment type="caution">
    <text evidence="5">The sequence shown here is derived from an EMBL/GenBank/DDBJ whole genome shotgun (WGS) entry which is preliminary data.</text>
</comment>
<evidence type="ECO:0000256" key="1">
    <source>
        <dbReference type="ARBA" id="ARBA00010617"/>
    </source>
</evidence>
<reference evidence="5 6" key="1">
    <citation type="journal article" date="2023" name="BMC Biol.">
        <title>The compact genome of the sponge Oopsacas minuta (Hexactinellida) is lacking key metazoan core genes.</title>
        <authorList>
            <person name="Santini S."/>
            <person name="Schenkelaars Q."/>
            <person name="Jourda C."/>
            <person name="Duchesne M."/>
            <person name="Belahbib H."/>
            <person name="Rocher C."/>
            <person name="Selva M."/>
            <person name="Riesgo A."/>
            <person name="Vervoort M."/>
            <person name="Leys S.P."/>
            <person name="Kodjabachian L."/>
            <person name="Le Bivic A."/>
            <person name="Borchiellini C."/>
            <person name="Claverie J.M."/>
            <person name="Renard E."/>
        </authorList>
    </citation>
    <scope>NUCLEOTIDE SEQUENCE [LARGE SCALE GENOMIC DNA]</scope>
    <source>
        <strain evidence="5">SPO-2</strain>
    </source>
</reference>